<proteinExistence type="predicted"/>
<evidence type="ECO:0000256" key="1">
    <source>
        <dbReference type="SAM" id="MobiDB-lite"/>
    </source>
</evidence>
<dbReference type="Proteomes" id="UP001610335">
    <property type="component" value="Unassembled WGS sequence"/>
</dbReference>
<feature type="compositionally biased region" description="Polar residues" evidence="1">
    <location>
        <begin position="103"/>
        <end position="112"/>
    </location>
</feature>
<keyword evidence="3" id="KW-1185">Reference proteome</keyword>
<dbReference type="EMBL" id="JBFXLS010000098">
    <property type="protein sequence ID" value="KAL2816799.1"/>
    <property type="molecule type" value="Genomic_DNA"/>
</dbReference>
<comment type="caution">
    <text evidence="2">The sequence shown here is derived from an EMBL/GenBank/DDBJ whole genome shotgun (WGS) entry which is preliminary data.</text>
</comment>
<gene>
    <name evidence="2" type="ORF">BDW59DRAFT_182381</name>
</gene>
<feature type="region of interest" description="Disordered" evidence="1">
    <location>
        <begin position="103"/>
        <end position="129"/>
    </location>
</feature>
<reference evidence="2 3" key="1">
    <citation type="submission" date="2024-07" db="EMBL/GenBank/DDBJ databases">
        <title>Section-level genome sequencing and comparative genomics of Aspergillus sections Usti and Cavernicolus.</title>
        <authorList>
            <consortium name="Lawrence Berkeley National Laboratory"/>
            <person name="Nybo J.L."/>
            <person name="Vesth T.C."/>
            <person name="Theobald S."/>
            <person name="Frisvad J.C."/>
            <person name="Larsen T.O."/>
            <person name="Kjaerboelling I."/>
            <person name="Rothschild-Mancinelli K."/>
            <person name="Lyhne E.K."/>
            <person name="Kogle M.E."/>
            <person name="Barry K."/>
            <person name="Clum A."/>
            <person name="Na H."/>
            <person name="Ledsgaard L."/>
            <person name="Lin J."/>
            <person name="Lipzen A."/>
            <person name="Kuo A."/>
            <person name="Riley R."/>
            <person name="Mondo S."/>
            <person name="LaButti K."/>
            <person name="Haridas S."/>
            <person name="Pangalinan J."/>
            <person name="Salamov A.A."/>
            <person name="Simmons B.A."/>
            <person name="Magnuson J.K."/>
            <person name="Chen J."/>
            <person name="Drula E."/>
            <person name="Henrissat B."/>
            <person name="Wiebenga A."/>
            <person name="Lubbers R.J."/>
            <person name="Gomes A.C."/>
            <person name="Makela M.R."/>
            <person name="Stajich J."/>
            <person name="Grigoriev I.V."/>
            <person name="Mortensen U.H."/>
            <person name="De vries R.P."/>
            <person name="Baker S.E."/>
            <person name="Andersen M.R."/>
        </authorList>
    </citation>
    <scope>NUCLEOTIDE SEQUENCE [LARGE SCALE GENOMIC DNA]</scope>
    <source>
        <strain evidence="2 3">CBS 600.67</strain>
    </source>
</reference>
<accession>A0ABR4HMT5</accession>
<sequence>MPFSKHRYRQREQRPFHPPPLFWDKLSKLWLTKSALREANRRNRIPSPSQGSPPISHTFAPDFLRNCSATCLQEISKLSRCGGPDLSDIRNCPAPSHFCQYSMDPTRSNLKRPTTDTETKPKTGSTTVYDPHFENHLIDHGVYPPFSTYPDGTELSEPENLAEIQRRLQIPRSSLALSGSLKQEYTEFRKINHNASDEQLVTKDVLPILEGKQKACSKTGGGHPFKNLAPLTDGTLAMAKPDFYHGASPNQLNPDIRKQLNNQIIPSSQSNRPITPNFFVEAKGHTGARAMNSLQQFGNESSGSMPAYHDGNAYTMVSNNNPDHTDYVMTQIGQWALHGNPRTFQEGITAYRNARDLAKEQRDEFIKQANERHAAAAGVNLPPSVFVENRLGVIHD</sequence>
<name>A0ABR4HMT5_9EURO</name>
<protein>
    <submittedName>
        <fullName evidence="2">Uncharacterized protein</fullName>
    </submittedName>
</protein>
<evidence type="ECO:0000313" key="3">
    <source>
        <dbReference type="Proteomes" id="UP001610335"/>
    </source>
</evidence>
<organism evidence="2 3">
    <name type="scientific">Aspergillus cavernicola</name>
    <dbReference type="NCBI Taxonomy" id="176166"/>
    <lineage>
        <taxon>Eukaryota</taxon>
        <taxon>Fungi</taxon>
        <taxon>Dikarya</taxon>
        <taxon>Ascomycota</taxon>
        <taxon>Pezizomycotina</taxon>
        <taxon>Eurotiomycetes</taxon>
        <taxon>Eurotiomycetidae</taxon>
        <taxon>Eurotiales</taxon>
        <taxon>Aspergillaceae</taxon>
        <taxon>Aspergillus</taxon>
        <taxon>Aspergillus subgen. Nidulantes</taxon>
    </lineage>
</organism>
<evidence type="ECO:0000313" key="2">
    <source>
        <dbReference type="EMBL" id="KAL2816799.1"/>
    </source>
</evidence>